<evidence type="ECO:0000313" key="2">
    <source>
        <dbReference type="Proteomes" id="UP000046393"/>
    </source>
</evidence>
<feature type="region of interest" description="Disordered" evidence="1">
    <location>
        <begin position="1"/>
        <end position="23"/>
    </location>
</feature>
<sequence length="88" mass="10331">MPATNRNGKRNSRGEDESGMIPNCSPPLEYPLKNCQNSNIQKYDQCDYKRQITKEKRSAVVKRHKGAADLWDKERHRYFTNFQINSLN</sequence>
<evidence type="ECO:0000313" key="3">
    <source>
        <dbReference type="WBParaSite" id="SMUV_0000077401-mRNA-1"/>
    </source>
</evidence>
<keyword evidence="2" id="KW-1185">Reference proteome</keyword>
<organism evidence="2 3">
    <name type="scientific">Syphacia muris</name>
    <dbReference type="NCBI Taxonomy" id="451379"/>
    <lineage>
        <taxon>Eukaryota</taxon>
        <taxon>Metazoa</taxon>
        <taxon>Ecdysozoa</taxon>
        <taxon>Nematoda</taxon>
        <taxon>Chromadorea</taxon>
        <taxon>Rhabditida</taxon>
        <taxon>Spirurina</taxon>
        <taxon>Oxyuridomorpha</taxon>
        <taxon>Oxyuroidea</taxon>
        <taxon>Oxyuridae</taxon>
        <taxon>Syphacia</taxon>
    </lineage>
</organism>
<protein>
    <submittedName>
        <fullName evidence="3">Uncharacterized protein</fullName>
    </submittedName>
</protein>
<evidence type="ECO:0000256" key="1">
    <source>
        <dbReference type="SAM" id="MobiDB-lite"/>
    </source>
</evidence>
<name>A0A0N5A9J3_9BILA</name>
<accession>A0A0N5A9J3</accession>
<dbReference type="WBParaSite" id="SMUV_0000077401-mRNA-1">
    <property type="protein sequence ID" value="SMUV_0000077401-mRNA-1"/>
    <property type="gene ID" value="SMUV_0000077401"/>
</dbReference>
<dbReference type="Proteomes" id="UP000046393">
    <property type="component" value="Unplaced"/>
</dbReference>
<dbReference type="AlphaFoldDB" id="A0A0N5A9J3"/>
<reference evidence="3" key="1">
    <citation type="submission" date="2017-02" db="UniProtKB">
        <authorList>
            <consortium name="WormBaseParasite"/>
        </authorList>
    </citation>
    <scope>IDENTIFICATION</scope>
</reference>
<proteinExistence type="predicted"/>